<dbReference type="EC" id="2.4.1.291" evidence="2"/>
<evidence type="ECO:0000259" key="1">
    <source>
        <dbReference type="Pfam" id="PF13439"/>
    </source>
</evidence>
<dbReference type="Gene3D" id="3.40.50.2000">
    <property type="entry name" value="Glycogen Phosphorylase B"/>
    <property type="match status" value="2"/>
</dbReference>
<proteinExistence type="predicted"/>
<dbReference type="Pfam" id="PF13439">
    <property type="entry name" value="Glyco_transf_4"/>
    <property type="match status" value="1"/>
</dbReference>
<accession>A0A399E272</accession>
<dbReference type="SUPFAM" id="SSF53756">
    <property type="entry name" value="UDP-Glycosyltransferase/glycogen phosphorylase"/>
    <property type="match status" value="1"/>
</dbReference>
<comment type="caution">
    <text evidence="2">The sequence shown here is derived from an EMBL/GenBank/DDBJ whole genome shotgun (WGS) entry which is preliminary data.</text>
</comment>
<keyword evidence="2" id="KW-0808">Transferase</keyword>
<dbReference type="CDD" id="cd03811">
    <property type="entry name" value="GT4_GT28_WabH-like"/>
    <property type="match status" value="1"/>
</dbReference>
<reference evidence="2 3" key="1">
    <citation type="submission" date="2018-08" db="EMBL/GenBank/DDBJ databases">
        <title>Meiothermus cateniformans JCM 15151 genome sequencing project.</title>
        <authorList>
            <person name="Da Costa M.S."/>
            <person name="Albuquerque L."/>
            <person name="Raposo P."/>
            <person name="Froufe H.J.C."/>
            <person name="Barroso C.S."/>
            <person name="Egas C."/>
        </authorList>
    </citation>
    <scope>NUCLEOTIDE SEQUENCE [LARGE SCALE GENOMIC DNA]</scope>
    <source>
        <strain evidence="2 3">JCM 15151</strain>
    </source>
</reference>
<dbReference type="Pfam" id="PF13692">
    <property type="entry name" value="Glyco_trans_1_4"/>
    <property type="match status" value="1"/>
</dbReference>
<dbReference type="AlphaFoldDB" id="A0A399E272"/>
<dbReference type="RefSeq" id="WP_119361552.1">
    <property type="nucleotide sequence ID" value="NZ_JBHSXZ010000077.1"/>
</dbReference>
<dbReference type="PANTHER" id="PTHR12526:SF630">
    <property type="entry name" value="GLYCOSYLTRANSFERASE"/>
    <property type="match status" value="1"/>
</dbReference>
<gene>
    <name evidence="2" type="primary">pglJ</name>
    <name evidence="2" type="ORF">Mcate_00972</name>
</gene>
<keyword evidence="2" id="KW-0328">Glycosyltransferase</keyword>
<sequence>MSKLSIFLPNLNGGGAERVMVTLVNGFAHRGYCVDLVLASKEGPYLQEVDPLVRVVDLRAGRVIKALWPLVRYLRSERPVAMLSAINHANVVAVLARYLARVNTRVVISEHSTISIEAQRARVWNARSVYVLVPWVYRRADGIVAVSRDSAHDLERFASLPAGSVQTIYNPFDLTRIRQLAAEPVPHPWLQPEQRRPVILAIGRLTEPKDYPTLLRAFALVRTHLNGRLLILGEGELREELAALAQSLGLGDDDFQMPGFVANPFAYLARAAVFVLSSRWEGLPGALIEAMACGTPVVSTDCPSGPREILQEGRWGRLVAVGDVEALAQAIVSVLQTPREQLPDVRQRAADFAQDRAIDAYLATLGLPGWGQA</sequence>
<dbReference type="InterPro" id="IPR028098">
    <property type="entry name" value="Glyco_trans_4-like_N"/>
</dbReference>
<evidence type="ECO:0000313" key="3">
    <source>
        <dbReference type="Proteomes" id="UP000266089"/>
    </source>
</evidence>
<dbReference type="EMBL" id="QWKX01000018">
    <property type="protein sequence ID" value="RIH78086.1"/>
    <property type="molecule type" value="Genomic_DNA"/>
</dbReference>
<dbReference type="OrthoDB" id="9787617at2"/>
<dbReference type="GO" id="GO:0016757">
    <property type="term" value="F:glycosyltransferase activity"/>
    <property type="evidence" value="ECO:0007669"/>
    <property type="project" value="UniProtKB-KW"/>
</dbReference>
<organism evidence="2 3">
    <name type="scientific">Meiothermus taiwanensis</name>
    <dbReference type="NCBI Taxonomy" id="172827"/>
    <lineage>
        <taxon>Bacteria</taxon>
        <taxon>Thermotogati</taxon>
        <taxon>Deinococcota</taxon>
        <taxon>Deinococci</taxon>
        <taxon>Thermales</taxon>
        <taxon>Thermaceae</taxon>
        <taxon>Meiothermus</taxon>
    </lineage>
</organism>
<dbReference type="PANTHER" id="PTHR12526">
    <property type="entry name" value="GLYCOSYLTRANSFERASE"/>
    <property type="match status" value="1"/>
</dbReference>
<feature type="domain" description="Glycosyltransferase subfamily 4-like N-terminal" evidence="1">
    <location>
        <begin position="14"/>
        <end position="176"/>
    </location>
</feature>
<name>A0A399E272_9DEIN</name>
<protein>
    <submittedName>
        <fullName evidence="2">N-acetylgalactosamine-N, N'-diacetylbacillosaminyl-diphospho-undecaprenol 4-alpha-N-acetylgalactosaminyltransferase</fullName>
        <ecNumber evidence="2">2.4.1.291</ecNumber>
    </submittedName>
</protein>
<dbReference type="Proteomes" id="UP000266089">
    <property type="component" value="Unassembled WGS sequence"/>
</dbReference>
<evidence type="ECO:0000313" key="2">
    <source>
        <dbReference type="EMBL" id="RIH78086.1"/>
    </source>
</evidence>